<accession>A0A165AB13</accession>
<feature type="region of interest" description="Disordered" evidence="1">
    <location>
        <begin position="108"/>
        <end position="281"/>
    </location>
</feature>
<feature type="compositionally biased region" description="Polar residues" evidence="1">
    <location>
        <begin position="177"/>
        <end position="191"/>
    </location>
</feature>
<dbReference type="Proteomes" id="UP000077755">
    <property type="component" value="Chromosome 4"/>
</dbReference>
<reference evidence="2" key="1">
    <citation type="journal article" date="2016" name="Nat. Genet.">
        <title>A high-quality carrot genome assembly provides new insights into carotenoid accumulation and asterid genome evolution.</title>
        <authorList>
            <person name="Iorizzo M."/>
            <person name="Ellison S."/>
            <person name="Senalik D."/>
            <person name="Zeng P."/>
            <person name="Satapoomin P."/>
            <person name="Huang J."/>
            <person name="Bowman M."/>
            <person name="Iovene M."/>
            <person name="Sanseverino W."/>
            <person name="Cavagnaro P."/>
            <person name="Yildiz M."/>
            <person name="Macko-Podgorni A."/>
            <person name="Moranska E."/>
            <person name="Grzebelus E."/>
            <person name="Grzebelus D."/>
            <person name="Ashrafi H."/>
            <person name="Zheng Z."/>
            <person name="Cheng S."/>
            <person name="Spooner D."/>
            <person name="Van Deynze A."/>
            <person name="Simon P."/>
        </authorList>
    </citation>
    <scope>NUCLEOTIDE SEQUENCE</scope>
    <source>
        <tissue evidence="2">Leaf</tissue>
    </source>
</reference>
<dbReference type="Gramene" id="KZM97225">
    <property type="protein sequence ID" value="KZM97225"/>
    <property type="gene ID" value="DCAR_015413"/>
</dbReference>
<proteinExistence type="predicted"/>
<name>A0A165AB13_DAUCS</name>
<feature type="compositionally biased region" description="Low complexity" evidence="1">
    <location>
        <begin position="335"/>
        <end position="349"/>
    </location>
</feature>
<sequence length="385" mass="42948">MDWFMRSRASMHMYGDAECPNYKVSAMVGEAIGRESAGMELYFKSPKEGMDQVGRLESDAEVRMMTYLINDEVQYVEVFAVLIEPLEVQGLPLSRPIDNETVIDLEQEGFGNTDGSSLEDESSETEVAQPREKPVVKKKKVGDGGDNTGGADEPHAKTEKANNETQTEDAGIGNDGANKNTGGANEFNWNFETDFEGHEKENEDGNNDGAQNEDEHNEFEECFEGQEANFERFRTEEESDEDHDEWFPDTSNDGNSDHDDSMDYANEEESDLHEPHGQEEVHIEDIELNDDLIESEDERIAVSSEEGGEEFATDFIPGASQPTTQVDESQGGVFQPQTAPTTTATGSSGIRLKGWQKQKKAVTTRAEILRARSAREKKINKKYVD</sequence>
<feature type="compositionally biased region" description="Acidic residues" evidence="1">
    <location>
        <begin position="204"/>
        <end position="224"/>
    </location>
</feature>
<organism evidence="2 3">
    <name type="scientific">Daucus carota subsp. sativus</name>
    <name type="common">Carrot</name>
    <dbReference type="NCBI Taxonomy" id="79200"/>
    <lineage>
        <taxon>Eukaryota</taxon>
        <taxon>Viridiplantae</taxon>
        <taxon>Streptophyta</taxon>
        <taxon>Embryophyta</taxon>
        <taxon>Tracheophyta</taxon>
        <taxon>Spermatophyta</taxon>
        <taxon>Magnoliopsida</taxon>
        <taxon>eudicotyledons</taxon>
        <taxon>Gunneridae</taxon>
        <taxon>Pentapetalae</taxon>
        <taxon>asterids</taxon>
        <taxon>campanulids</taxon>
        <taxon>Apiales</taxon>
        <taxon>Apiaceae</taxon>
        <taxon>Apioideae</taxon>
        <taxon>Scandiceae</taxon>
        <taxon>Daucinae</taxon>
        <taxon>Daucus</taxon>
        <taxon>Daucus sect. Daucus</taxon>
    </lineage>
</organism>
<feature type="region of interest" description="Disordered" evidence="1">
    <location>
        <begin position="300"/>
        <end position="357"/>
    </location>
</feature>
<dbReference type="EMBL" id="CP093346">
    <property type="protein sequence ID" value="WOG96022.1"/>
    <property type="molecule type" value="Genomic_DNA"/>
</dbReference>
<feature type="compositionally biased region" description="Acidic residues" evidence="1">
    <location>
        <begin position="262"/>
        <end position="271"/>
    </location>
</feature>
<gene>
    <name evidence="2" type="ORF">DCAR_0415352</name>
</gene>
<reference evidence="2" key="2">
    <citation type="submission" date="2022-03" db="EMBL/GenBank/DDBJ databases">
        <title>Draft title - Genomic analysis of global carrot germplasm unveils the trajectory of domestication and the origin of high carotenoid orange carrot.</title>
        <authorList>
            <person name="Iorizzo M."/>
            <person name="Ellison S."/>
            <person name="Senalik D."/>
            <person name="Macko-Podgorni A."/>
            <person name="Grzebelus D."/>
            <person name="Bostan H."/>
            <person name="Rolling W."/>
            <person name="Curaba J."/>
            <person name="Simon P."/>
        </authorList>
    </citation>
    <scope>NUCLEOTIDE SEQUENCE</scope>
    <source>
        <tissue evidence="2">Leaf</tissue>
    </source>
</reference>
<evidence type="ECO:0000256" key="1">
    <source>
        <dbReference type="SAM" id="MobiDB-lite"/>
    </source>
</evidence>
<evidence type="ECO:0000313" key="2">
    <source>
        <dbReference type="EMBL" id="WOG96022.1"/>
    </source>
</evidence>
<feature type="compositionally biased region" description="Basic and acidic residues" evidence="1">
    <location>
        <begin position="272"/>
        <end position="281"/>
    </location>
</feature>
<protein>
    <submittedName>
        <fullName evidence="2">Uncharacterized protein</fullName>
    </submittedName>
</protein>
<dbReference type="AlphaFoldDB" id="A0A165AB13"/>
<keyword evidence="3" id="KW-1185">Reference proteome</keyword>
<evidence type="ECO:0000313" key="3">
    <source>
        <dbReference type="Proteomes" id="UP000077755"/>
    </source>
</evidence>
<feature type="compositionally biased region" description="Basic and acidic residues" evidence="1">
    <location>
        <begin position="152"/>
        <end position="162"/>
    </location>
</feature>